<comment type="caution">
    <text evidence="1">The sequence shown here is derived from an EMBL/GenBank/DDBJ whole genome shotgun (WGS) entry which is preliminary data.</text>
</comment>
<name>A0A916XIE2_9ACTN</name>
<evidence type="ECO:0000313" key="1">
    <source>
        <dbReference type="EMBL" id="GGC74211.1"/>
    </source>
</evidence>
<accession>A0A916XIE2</accession>
<proteinExistence type="predicted"/>
<gene>
    <name evidence="1" type="ORF">GCM10011410_29340</name>
</gene>
<dbReference type="AlphaFoldDB" id="A0A916XIE2"/>
<evidence type="ECO:0000313" key="2">
    <source>
        <dbReference type="Proteomes" id="UP000641514"/>
    </source>
</evidence>
<dbReference type="EMBL" id="BMJH01000003">
    <property type="protein sequence ID" value="GGC74211.1"/>
    <property type="molecule type" value="Genomic_DNA"/>
</dbReference>
<sequence>MLNAAEDEARRGGWLVISEAATPGLMDRLIRDHLPWLLAARGGSAQKRQLKGFSAPAGMGGLSWETVERYPPESGLRSMINALTEVLAKHATGLLITIDEILRKLFDDLRQIGTQFQHAFRENREVAFAGAWVY</sequence>
<keyword evidence="2" id="KW-1185">Reference proteome</keyword>
<protein>
    <submittedName>
        <fullName evidence="1">Uncharacterized protein</fullName>
    </submittedName>
</protein>
<dbReference type="Proteomes" id="UP000641514">
    <property type="component" value="Unassembled WGS sequence"/>
</dbReference>
<organism evidence="1 2">
    <name type="scientific">Hoyosella rhizosphaerae</name>
    <dbReference type="NCBI Taxonomy" id="1755582"/>
    <lineage>
        <taxon>Bacteria</taxon>
        <taxon>Bacillati</taxon>
        <taxon>Actinomycetota</taxon>
        <taxon>Actinomycetes</taxon>
        <taxon>Mycobacteriales</taxon>
        <taxon>Hoyosellaceae</taxon>
        <taxon>Hoyosella</taxon>
    </lineage>
</organism>
<reference evidence="1" key="2">
    <citation type="submission" date="2020-09" db="EMBL/GenBank/DDBJ databases">
        <authorList>
            <person name="Sun Q."/>
            <person name="Zhou Y."/>
        </authorList>
    </citation>
    <scope>NUCLEOTIDE SEQUENCE</scope>
    <source>
        <strain evidence="1">CGMCC 1.15478</strain>
    </source>
</reference>
<reference evidence="1" key="1">
    <citation type="journal article" date="2014" name="Int. J. Syst. Evol. Microbiol.">
        <title>Complete genome sequence of Corynebacterium casei LMG S-19264T (=DSM 44701T), isolated from a smear-ripened cheese.</title>
        <authorList>
            <consortium name="US DOE Joint Genome Institute (JGI-PGF)"/>
            <person name="Walter F."/>
            <person name="Albersmeier A."/>
            <person name="Kalinowski J."/>
            <person name="Ruckert C."/>
        </authorList>
    </citation>
    <scope>NUCLEOTIDE SEQUENCE</scope>
    <source>
        <strain evidence="1">CGMCC 1.15478</strain>
    </source>
</reference>